<gene>
    <name evidence="7" type="ORF">SAMN02745158_03231</name>
</gene>
<feature type="transmembrane region" description="Helical" evidence="5">
    <location>
        <begin position="195"/>
        <end position="217"/>
    </location>
</feature>
<evidence type="ECO:0000256" key="2">
    <source>
        <dbReference type="ARBA" id="ARBA00022692"/>
    </source>
</evidence>
<evidence type="ECO:0000256" key="4">
    <source>
        <dbReference type="ARBA" id="ARBA00023136"/>
    </source>
</evidence>
<organism evidence="7 8">
    <name type="scientific">Lactonifactor longoviformis DSM 17459</name>
    <dbReference type="NCBI Taxonomy" id="1122155"/>
    <lineage>
        <taxon>Bacteria</taxon>
        <taxon>Bacillati</taxon>
        <taxon>Bacillota</taxon>
        <taxon>Clostridia</taxon>
        <taxon>Eubacteriales</taxon>
        <taxon>Clostridiaceae</taxon>
        <taxon>Lactonifactor</taxon>
    </lineage>
</organism>
<protein>
    <submittedName>
        <fullName evidence="7">ABC-2 family transporter protein</fullName>
    </submittedName>
</protein>
<reference evidence="7 8" key="1">
    <citation type="submission" date="2016-11" db="EMBL/GenBank/DDBJ databases">
        <authorList>
            <person name="Jaros S."/>
            <person name="Januszkiewicz K."/>
            <person name="Wedrychowicz H."/>
        </authorList>
    </citation>
    <scope>NUCLEOTIDE SEQUENCE [LARGE SCALE GENOMIC DNA]</scope>
    <source>
        <strain evidence="7 8">DSM 17459</strain>
    </source>
</reference>
<dbReference type="Proteomes" id="UP000184245">
    <property type="component" value="Unassembled WGS sequence"/>
</dbReference>
<accession>A0A1M5AKI4</accession>
<name>A0A1M5AKI4_9CLOT</name>
<proteinExistence type="predicted"/>
<evidence type="ECO:0000256" key="3">
    <source>
        <dbReference type="ARBA" id="ARBA00022989"/>
    </source>
</evidence>
<evidence type="ECO:0000313" key="7">
    <source>
        <dbReference type="EMBL" id="SHF30412.1"/>
    </source>
</evidence>
<feature type="transmembrane region" description="Helical" evidence="5">
    <location>
        <begin position="311"/>
        <end position="330"/>
    </location>
</feature>
<keyword evidence="4 5" id="KW-0472">Membrane</keyword>
<feature type="transmembrane region" description="Helical" evidence="5">
    <location>
        <begin position="223"/>
        <end position="242"/>
    </location>
</feature>
<evidence type="ECO:0000256" key="1">
    <source>
        <dbReference type="ARBA" id="ARBA00004141"/>
    </source>
</evidence>
<sequence>MKGLRYQLKSVRKDKFCLMTFLLPILAAAALHYVGSIDLTSLGELQFGILRDDMPEETAAWLEGYGTVTAYPSLEELINGIREPSTNLIGVEADGNGIQTICAGDELDIFRQTADTLPALYEQRNASRRAEVQILERPGVMAGLQDMFITVTLIIAMFMGCTYNAMNMVSEKEDGVALINEILPITRSQYILQKIIVGFLCGCLSSILTACICFRLSLQNAVLMLILILLSSFVAALIGLFVGRLSRDLMMGVVYIKVIMLLFMAVPILCFLVGVSHPFLSAVCYLIPSQAAFEGIMDLTAGSTALVTKDIFILLFHCAGWFLLYIEISLRRKKHA</sequence>
<dbReference type="STRING" id="1122155.SAMN02745158_03231"/>
<keyword evidence="8" id="KW-1185">Reference proteome</keyword>
<dbReference type="GO" id="GO:0140359">
    <property type="term" value="F:ABC-type transporter activity"/>
    <property type="evidence" value="ECO:0007669"/>
    <property type="project" value="InterPro"/>
</dbReference>
<evidence type="ECO:0000313" key="8">
    <source>
        <dbReference type="Proteomes" id="UP000184245"/>
    </source>
</evidence>
<evidence type="ECO:0000256" key="5">
    <source>
        <dbReference type="SAM" id="Phobius"/>
    </source>
</evidence>
<dbReference type="OrthoDB" id="1757140at2"/>
<feature type="domain" description="ABC-2 type transporter transmembrane" evidence="6">
    <location>
        <begin position="16"/>
        <end position="324"/>
    </location>
</feature>
<dbReference type="AlphaFoldDB" id="A0A1M5AKI4"/>
<evidence type="ECO:0000259" key="6">
    <source>
        <dbReference type="Pfam" id="PF12698"/>
    </source>
</evidence>
<comment type="subcellular location">
    <subcellularLocation>
        <location evidence="1">Membrane</location>
        <topology evidence="1">Multi-pass membrane protein</topology>
    </subcellularLocation>
</comment>
<feature type="transmembrane region" description="Helical" evidence="5">
    <location>
        <begin position="147"/>
        <end position="166"/>
    </location>
</feature>
<keyword evidence="3 5" id="KW-1133">Transmembrane helix</keyword>
<feature type="transmembrane region" description="Helical" evidence="5">
    <location>
        <begin position="254"/>
        <end position="275"/>
    </location>
</feature>
<keyword evidence="2 5" id="KW-0812">Transmembrane</keyword>
<dbReference type="InterPro" id="IPR013525">
    <property type="entry name" value="ABC2_TM"/>
</dbReference>
<dbReference type="GO" id="GO:0016020">
    <property type="term" value="C:membrane"/>
    <property type="evidence" value="ECO:0007669"/>
    <property type="project" value="UniProtKB-SubCell"/>
</dbReference>
<dbReference type="Pfam" id="PF12698">
    <property type="entry name" value="ABC2_membrane_3"/>
    <property type="match status" value="1"/>
</dbReference>
<dbReference type="EMBL" id="FQVI01000020">
    <property type="protein sequence ID" value="SHF30412.1"/>
    <property type="molecule type" value="Genomic_DNA"/>
</dbReference>